<accession>A0A1Y1ZVX8</accession>
<dbReference type="Pfam" id="PF24864">
    <property type="entry name" value="DUF7730"/>
    <property type="match status" value="1"/>
</dbReference>
<dbReference type="Proteomes" id="UP000193144">
    <property type="component" value="Unassembled WGS sequence"/>
</dbReference>
<dbReference type="PANTHER" id="PTHR38790:SF9">
    <property type="entry name" value="F-BOX DOMAIN-CONTAINING PROTEIN"/>
    <property type="match status" value="1"/>
</dbReference>
<protein>
    <recommendedName>
        <fullName evidence="1">DUF7730 domain-containing protein</fullName>
    </recommendedName>
</protein>
<dbReference type="EMBL" id="MCFA01000033">
    <property type="protein sequence ID" value="ORY14392.1"/>
    <property type="molecule type" value="Genomic_DNA"/>
</dbReference>
<dbReference type="AlphaFoldDB" id="A0A1Y1ZVX8"/>
<sequence>MLCCIRPSRRQHRPTSIAMTYISQGESPFFTKLPLELRQMVYMYALGGISIHLLWRDGWTHMRGKRCCQEMCYHRRVFTSDQKALDLAPSLLRTCRKIYSEASEYLYSSNTFCIWYNVESEWSMIEGIARSAFYDDFGFCALPRILGPRPFGQIRSLRYFWDMQASDNPDFPLKKGAPWSENWYMVWKVLSTMKELRELFFLVTLNLHTPKLRRLWRERAVEMFEPVKDVTAPTSFLVVLTDSKLENSPEDIRPASLDIGDSSCVFQVWPYYEVEKKRGGNSGQSEGPSF</sequence>
<evidence type="ECO:0000259" key="1">
    <source>
        <dbReference type="Pfam" id="PF24864"/>
    </source>
</evidence>
<dbReference type="PANTHER" id="PTHR38790">
    <property type="entry name" value="2EXR DOMAIN-CONTAINING PROTEIN-RELATED"/>
    <property type="match status" value="1"/>
</dbReference>
<name>A0A1Y1ZVX8_9PLEO</name>
<evidence type="ECO:0000313" key="2">
    <source>
        <dbReference type="EMBL" id="ORY14392.1"/>
    </source>
</evidence>
<feature type="domain" description="DUF7730" evidence="1">
    <location>
        <begin position="23"/>
        <end position="267"/>
    </location>
</feature>
<gene>
    <name evidence="2" type="ORF">BCR34DRAFT_560336</name>
</gene>
<dbReference type="OrthoDB" id="4757095at2759"/>
<dbReference type="InterPro" id="IPR056632">
    <property type="entry name" value="DUF7730"/>
</dbReference>
<comment type="caution">
    <text evidence="2">The sequence shown here is derived from an EMBL/GenBank/DDBJ whole genome shotgun (WGS) entry which is preliminary data.</text>
</comment>
<reference evidence="2 3" key="1">
    <citation type="submission" date="2016-07" db="EMBL/GenBank/DDBJ databases">
        <title>Pervasive Adenine N6-methylation of Active Genes in Fungi.</title>
        <authorList>
            <consortium name="DOE Joint Genome Institute"/>
            <person name="Mondo S.J."/>
            <person name="Dannebaum R.O."/>
            <person name="Kuo R.C."/>
            <person name="Labutti K."/>
            <person name="Haridas S."/>
            <person name="Kuo A."/>
            <person name="Salamov A."/>
            <person name="Ahrendt S.R."/>
            <person name="Lipzen A."/>
            <person name="Sullivan W."/>
            <person name="Andreopoulos W.B."/>
            <person name="Clum A."/>
            <person name="Lindquist E."/>
            <person name="Daum C."/>
            <person name="Ramamoorthy G.K."/>
            <person name="Gryganskyi A."/>
            <person name="Culley D."/>
            <person name="Magnuson J.K."/>
            <person name="James T.Y."/>
            <person name="O'Malley M.A."/>
            <person name="Stajich J.E."/>
            <person name="Spatafora J.W."/>
            <person name="Visel A."/>
            <person name="Grigoriev I.V."/>
        </authorList>
    </citation>
    <scope>NUCLEOTIDE SEQUENCE [LARGE SCALE GENOMIC DNA]</scope>
    <source>
        <strain evidence="2 3">CBS 115471</strain>
    </source>
</reference>
<organism evidence="2 3">
    <name type="scientific">Clohesyomyces aquaticus</name>
    <dbReference type="NCBI Taxonomy" id="1231657"/>
    <lineage>
        <taxon>Eukaryota</taxon>
        <taxon>Fungi</taxon>
        <taxon>Dikarya</taxon>
        <taxon>Ascomycota</taxon>
        <taxon>Pezizomycotina</taxon>
        <taxon>Dothideomycetes</taxon>
        <taxon>Pleosporomycetidae</taxon>
        <taxon>Pleosporales</taxon>
        <taxon>Lindgomycetaceae</taxon>
        <taxon>Clohesyomyces</taxon>
    </lineage>
</organism>
<keyword evidence="3" id="KW-1185">Reference proteome</keyword>
<evidence type="ECO:0000313" key="3">
    <source>
        <dbReference type="Proteomes" id="UP000193144"/>
    </source>
</evidence>
<proteinExistence type="predicted"/>